<dbReference type="InterPro" id="IPR017777">
    <property type="entry name" value="ABC_urea-bd_UrtA"/>
</dbReference>
<protein>
    <submittedName>
        <fullName evidence="1">Urea-binding protein</fullName>
    </submittedName>
</protein>
<dbReference type="Gene3D" id="3.40.50.2300">
    <property type="match status" value="2"/>
</dbReference>
<dbReference type="PANTHER" id="PTHR47628:SF1">
    <property type="entry name" value="ALIPHATIC AMIDASE EXPRESSION-REGULATING PROTEIN"/>
    <property type="match status" value="1"/>
</dbReference>
<sequence length="416" mass="44179">MSDSRVLRALAVPTAVALTGLLLTGCGARDDASTGSTAASCVDTTKDTIKVGSLHSLSGTMAISEVTVANSTKLAVDQINAAGGVLGKKIEIVPEDGASDPKTFAEKAEKLISSDCVAAVFGGWTSSSRKAMKPKFESLNSLLYYPVQYEGLEDSKNIFYTGATTNQQIVPALDYLKQKGITSLYLVGSDYVFPQTANREIRAYAAANGIEIKGEDYTPLGSTDFSTIVNKVRTAKAGAVFNTLNGDSNVAFFREYSNAGLKAAEMPVVSVSIAEEEVVGIGADRLAGQLTAWNYYQTVDSPANKKFVADYKAAFGADKPTSDPMEAAYASVFLWKNTVEKAKSFAVADIQAAADGVSFEAPEGTVTIDGSNHHVTKVARIGEIRPDGLIYTVWDSGKAITPDPYLKSYEWAKGLK</sequence>
<dbReference type="InterPro" id="IPR028082">
    <property type="entry name" value="Peripla_BP_I"/>
</dbReference>
<dbReference type="NCBIfam" id="TIGR03407">
    <property type="entry name" value="urea_ABC_UrtA"/>
    <property type="match status" value="1"/>
</dbReference>
<dbReference type="GO" id="GO:0006865">
    <property type="term" value="P:amino acid transport"/>
    <property type="evidence" value="ECO:0007669"/>
    <property type="project" value="InterPro"/>
</dbReference>
<evidence type="ECO:0000313" key="2">
    <source>
        <dbReference type="Proteomes" id="UP000295087"/>
    </source>
</evidence>
<dbReference type="RefSeq" id="WP_067484721.1">
    <property type="nucleotide sequence ID" value="NZ_JBHXPO010000004.1"/>
</dbReference>
<dbReference type="InterPro" id="IPR000709">
    <property type="entry name" value="Leu_Ile_Val-bd"/>
</dbReference>
<dbReference type="EMBL" id="SNXK01000001">
    <property type="protein sequence ID" value="TDP42882.1"/>
    <property type="molecule type" value="Genomic_DNA"/>
</dbReference>
<dbReference type="CDD" id="cd06355">
    <property type="entry name" value="PBP1_FmdD-like"/>
    <property type="match status" value="1"/>
</dbReference>
<dbReference type="SUPFAM" id="SSF53822">
    <property type="entry name" value="Periplasmic binding protein-like I"/>
    <property type="match status" value="1"/>
</dbReference>
<dbReference type="PANTHER" id="PTHR47628">
    <property type="match status" value="1"/>
</dbReference>
<proteinExistence type="predicted"/>
<dbReference type="PROSITE" id="PS51257">
    <property type="entry name" value="PROKAR_LIPOPROTEIN"/>
    <property type="match status" value="1"/>
</dbReference>
<reference evidence="1 2" key="1">
    <citation type="submission" date="2019-03" db="EMBL/GenBank/DDBJ databases">
        <title>Genomic Encyclopedia of Type Strains, Phase IV (KMG-IV): sequencing the most valuable type-strain genomes for metagenomic binning, comparative biology and taxonomic classification.</title>
        <authorList>
            <person name="Goeker M."/>
        </authorList>
    </citation>
    <scope>NUCLEOTIDE SEQUENCE [LARGE SCALE GENOMIC DNA]</scope>
    <source>
        <strain evidence="1 2">DSM 44496</strain>
    </source>
</reference>
<organism evidence="1 2">
    <name type="scientific">Nocardia ignorata</name>
    <dbReference type="NCBI Taxonomy" id="145285"/>
    <lineage>
        <taxon>Bacteria</taxon>
        <taxon>Bacillati</taxon>
        <taxon>Actinomycetota</taxon>
        <taxon>Actinomycetes</taxon>
        <taxon>Mycobacteriales</taxon>
        <taxon>Nocardiaceae</taxon>
        <taxon>Nocardia</taxon>
    </lineage>
</organism>
<evidence type="ECO:0000313" key="1">
    <source>
        <dbReference type="EMBL" id="TDP42882.1"/>
    </source>
</evidence>
<gene>
    <name evidence="1" type="ORF">DFR75_1012000</name>
</gene>
<keyword evidence="2" id="KW-1185">Reference proteome</keyword>
<dbReference type="Pfam" id="PF13433">
    <property type="entry name" value="Peripla_BP_5"/>
    <property type="match status" value="1"/>
</dbReference>
<dbReference type="Proteomes" id="UP000295087">
    <property type="component" value="Unassembled WGS sequence"/>
</dbReference>
<dbReference type="AlphaFoldDB" id="A0A4R6PWC0"/>
<name>A0A4R6PWC0_NOCIG</name>
<accession>A0A4R6PWC0</accession>
<dbReference type="PRINTS" id="PR00337">
    <property type="entry name" value="LEUILEVALBP"/>
</dbReference>
<comment type="caution">
    <text evidence="1">The sequence shown here is derived from an EMBL/GenBank/DDBJ whole genome shotgun (WGS) entry which is preliminary data.</text>
</comment>